<dbReference type="SUPFAM" id="SSF56784">
    <property type="entry name" value="HAD-like"/>
    <property type="match status" value="1"/>
</dbReference>
<dbReference type="NCBIfam" id="TIGR02251">
    <property type="entry name" value="HIF-SF_euk"/>
    <property type="match status" value="1"/>
</dbReference>
<dbReference type="CDD" id="cd07521">
    <property type="entry name" value="HAD_FCP1-like"/>
    <property type="match status" value="1"/>
</dbReference>
<dbReference type="Proteomes" id="UP000078561">
    <property type="component" value="Unassembled WGS sequence"/>
</dbReference>
<dbReference type="STRING" id="4829.A0A168NKF2"/>
<evidence type="ECO:0000256" key="1">
    <source>
        <dbReference type="SAM" id="Phobius"/>
    </source>
</evidence>
<dbReference type="InterPro" id="IPR004274">
    <property type="entry name" value="FCP1_dom"/>
</dbReference>
<gene>
    <name evidence="3" type="primary">ABSGL_06434.1 scaffold 8356</name>
</gene>
<keyword evidence="1" id="KW-0812">Transmembrane</keyword>
<name>A0A168NKF2_ABSGL</name>
<dbReference type="InParanoid" id="A0A168NKF2"/>
<evidence type="ECO:0000313" key="3">
    <source>
        <dbReference type="EMBL" id="SAM00711.1"/>
    </source>
</evidence>
<reference evidence="3" key="1">
    <citation type="submission" date="2016-04" db="EMBL/GenBank/DDBJ databases">
        <authorList>
            <person name="Evans L.H."/>
            <person name="Alamgir A."/>
            <person name="Owens N."/>
            <person name="Weber N.D."/>
            <person name="Virtaneva K."/>
            <person name="Barbian K."/>
            <person name="Babar A."/>
            <person name="Rosenke K."/>
        </authorList>
    </citation>
    <scope>NUCLEOTIDE SEQUENCE [LARGE SCALE GENOMIC DNA]</scope>
    <source>
        <strain evidence="3">CBS 101.48</strain>
    </source>
</reference>
<feature type="domain" description="FCP1 homology" evidence="2">
    <location>
        <begin position="96"/>
        <end position="285"/>
    </location>
</feature>
<evidence type="ECO:0000313" key="4">
    <source>
        <dbReference type="Proteomes" id="UP000078561"/>
    </source>
</evidence>
<dbReference type="PANTHER" id="PTHR12210">
    <property type="entry name" value="DULLARD PROTEIN PHOSPHATASE"/>
    <property type="match status" value="1"/>
</dbReference>
<dbReference type="InterPro" id="IPR050365">
    <property type="entry name" value="TIM50"/>
</dbReference>
<protein>
    <recommendedName>
        <fullName evidence="2">FCP1 homology domain-containing protein</fullName>
    </recommendedName>
</protein>
<dbReference type="OrthoDB" id="277011at2759"/>
<accession>A0A168NKF2</accession>
<keyword evidence="1" id="KW-0472">Membrane</keyword>
<dbReference type="InterPro" id="IPR023214">
    <property type="entry name" value="HAD_sf"/>
</dbReference>
<dbReference type="Pfam" id="PF03031">
    <property type="entry name" value="NIF"/>
    <property type="match status" value="1"/>
</dbReference>
<sequence>MLSFFSPSPATTDSMSTLTATLTKTTATNTPLASVRSPRKRKLVLSYLVHYLSLVYDLVYTFFITPFQQPLILPSDSQKTRTTATTRQSTVKGALQYYKGKTLVLDLDETLVHSVRLGSAEEASSCPVSPCIKRKQIEVRNDKQSLLYQVYKRPHVDFFLKTISQWYKVVIFTASMAEYADPVIDWLDQDQTMVSHRYFRQSCISREDGNYLKNITMAEPDLSKVCLIDNSPVAYDLFKGNTSMAMMKQNPHSLPYLDNGIPISSWIESPNDQCLLDLLPLLDALRFTSDVRSILRLQQFGL</sequence>
<dbReference type="PROSITE" id="PS50969">
    <property type="entry name" value="FCP1"/>
    <property type="match status" value="1"/>
</dbReference>
<organism evidence="3">
    <name type="scientific">Absidia glauca</name>
    <name type="common">Pin mould</name>
    <dbReference type="NCBI Taxonomy" id="4829"/>
    <lineage>
        <taxon>Eukaryota</taxon>
        <taxon>Fungi</taxon>
        <taxon>Fungi incertae sedis</taxon>
        <taxon>Mucoromycota</taxon>
        <taxon>Mucoromycotina</taxon>
        <taxon>Mucoromycetes</taxon>
        <taxon>Mucorales</taxon>
        <taxon>Cunninghamellaceae</taxon>
        <taxon>Absidia</taxon>
    </lineage>
</organism>
<dbReference type="GO" id="GO:0016791">
    <property type="term" value="F:phosphatase activity"/>
    <property type="evidence" value="ECO:0007669"/>
    <property type="project" value="InterPro"/>
</dbReference>
<proteinExistence type="predicted"/>
<keyword evidence="4" id="KW-1185">Reference proteome</keyword>
<keyword evidence="1" id="KW-1133">Transmembrane helix</keyword>
<dbReference type="AlphaFoldDB" id="A0A168NKF2"/>
<evidence type="ECO:0000259" key="2">
    <source>
        <dbReference type="PROSITE" id="PS50969"/>
    </source>
</evidence>
<dbReference type="EMBL" id="LT553414">
    <property type="protein sequence ID" value="SAM00711.1"/>
    <property type="molecule type" value="Genomic_DNA"/>
</dbReference>
<feature type="transmembrane region" description="Helical" evidence="1">
    <location>
        <begin position="44"/>
        <end position="63"/>
    </location>
</feature>
<dbReference type="InterPro" id="IPR036412">
    <property type="entry name" value="HAD-like_sf"/>
</dbReference>
<dbReference type="InterPro" id="IPR011948">
    <property type="entry name" value="Dullard_phosphatase"/>
</dbReference>
<dbReference type="Gene3D" id="3.40.50.1000">
    <property type="entry name" value="HAD superfamily/HAD-like"/>
    <property type="match status" value="1"/>
</dbReference>
<dbReference type="SMART" id="SM00577">
    <property type="entry name" value="CPDc"/>
    <property type="match status" value="1"/>
</dbReference>